<dbReference type="CDD" id="cd11539">
    <property type="entry name" value="NTP-PPase_u2"/>
    <property type="match status" value="1"/>
</dbReference>
<evidence type="ECO:0008006" key="3">
    <source>
        <dbReference type="Google" id="ProtNLM"/>
    </source>
</evidence>
<evidence type="ECO:0000313" key="1">
    <source>
        <dbReference type="EMBL" id="OHW63104.1"/>
    </source>
</evidence>
<gene>
    <name evidence="1" type="ORF">EUAN_08880</name>
</gene>
<dbReference type="Proteomes" id="UP000180254">
    <property type="component" value="Unassembled WGS sequence"/>
</dbReference>
<dbReference type="STRING" id="39480.EUAN_08880"/>
<reference evidence="1 2" key="1">
    <citation type="submission" date="2016-09" db="EMBL/GenBank/DDBJ databases">
        <title>Genome sequence of Eubacterium angustum.</title>
        <authorList>
            <person name="Poehlein A."/>
            <person name="Daniel R."/>
        </authorList>
    </citation>
    <scope>NUCLEOTIDE SEQUENCE [LARGE SCALE GENOMIC DNA]</scope>
    <source>
        <strain evidence="1 2">DSM 1989</strain>
    </source>
</reference>
<protein>
    <recommendedName>
        <fullName evidence="3">MazG nucleotide pyrophosphohydrolase domain protein</fullName>
    </recommendedName>
</protein>
<accession>A0A1S1V9B6</accession>
<dbReference type="Gene3D" id="1.10.287.1080">
    <property type="entry name" value="MazG-like"/>
    <property type="match status" value="1"/>
</dbReference>
<keyword evidence="2" id="KW-1185">Reference proteome</keyword>
<dbReference type="AlphaFoldDB" id="A0A1S1V9B6"/>
<dbReference type="OrthoDB" id="5387728at2"/>
<dbReference type="EMBL" id="MKIE01000002">
    <property type="protein sequence ID" value="OHW63104.1"/>
    <property type="molecule type" value="Genomic_DNA"/>
</dbReference>
<comment type="caution">
    <text evidence="1">The sequence shown here is derived from an EMBL/GenBank/DDBJ whole genome shotgun (WGS) entry which is preliminary data.</text>
</comment>
<dbReference type="SUPFAM" id="SSF101386">
    <property type="entry name" value="all-alpha NTP pyrophosphatases"/>
    <property type="match status" value="1"/>
</dbReference>
<evidence type="ECO:0000313" key="2">
    <source>
        <dbReference type="Proteomes" id="UP000180254"/>
    </source>
</evidence>
<proteinExistence type="predicted"/>
<organism evidence="1 2">
    <name type="scientific">Andreesenia angusta</name>
    <dbReference type="NCBI Taxonomy" id="39480"/>
    <lineage>
        <taxon>Bacteria</taxon>
        <taxon>Bacillati</taxon>
        <taxon>Bacillota</taxon>
        <taxon>Tissierellia</taxon>
        <taxon>Tissierellales</taxon>
        <taxon>Gottschalkiaceae</taxon>
        <taxon>Andreesenia</taxon>
    </lineage>
</organism>
<dbReference type="RefSeq" id="WP_084655701.1">
    <property type="nucleotide sequence ID" value="NZ_MKIE01000002.1"/>
</dbReference>
<name>A0A1S1V9B6_9FIRM</name>
<sequence length="88" mass="10365">MNNCEVYKLAMEKYGESHQMTVAVEELSELQKEVCKYQRGENSKQEMAEEIADVEIMLEQMKQHFGFGSLVELYKQGKVNRLKERMEL</sequence>